<keyword evidence="1" id="KW-0805">Transcription regulation</keyword>
<keyword evidence="6" id="KW-1185">Reference proteome</keyword>
<reference evidence="6" key="1">
    <citation type="journal article" date="2019" name="Int. J. Syst. Evol. Microbiol.">
        <title>The Global Catalogue of Microorganisms (GCM) 10K type strain sequencing project: providing services to taxonomists for standard genome sequencing and annotation.</title>
        <authorList>
            <consortium name="The Broad Institute Genomics Platform"/>
            <consortium name="The Broad Institute Genome Sequencing Center for Infectious Disease"/>
            <person name="Wu L."/>
            <person name="Ma J."/>
        </authorList>
    </citation>
    <scope>NUCLEOTIDE SEQUENCE [LARGE SCALE GENOMIC DNA]</scope>
    <source>
        <strain evidence="6">JCM 3369</strain>
    </source>
</reference>
<dbReference type="InterPro" id="IPR000524">
    <property type="entry name" value="Tscrpt_reg_HTH_GntR"/>
</dbReference>
<dbReference type="Gene3D" id="3.40.1410.10">
    <property type="entry name" value="Chorismate lyase-like"/>
    <property type="match status" value="1"/>
</dbReference>
<evidence type="ECO:0000256" key="3">
    <source>
        <dbReference type="ARBA" id="ARBA00023163"/>
    </source>
</evidence>
<organism evidence="5 6">
    <name type="scientific">Roseibium aestuarii</name>
    <dbReference type="NCBI Taxonomy" id="2600299"/>
    <lineage>
        <taxon>Bacteria</taxon>
        <taxon>Pseudomonadati</taxon>
        <taxon>Pseudomonadota</taxon>
        <taxon>Alphaproteobacteria</taxon>
        <taxon>Hyphomicrobiales</taxon>
        <taxon>Stappiaceae</taxon>
        <taxon>Roseibium</taxon>
    </lineage>
</organism>
<proteinExistence type="predicted"/>
<evidence type="ECO:0000256" key="1">
    <source>
        <dbReference type="ARBA" id="ARBA00023015"/>
    </source>
</evidence>
<dbReference type="PANTHER" id="PTHR44846:SF1">
    <property type="entry name" value="MANNOSYL-D-GLYCERATE TRANSPORT_METABOLISM SYSTEM REPRESSOR MNGR-RELATED"/>
    <property type="match status" value="1"/>
</dbReference>
<evidence type="ECO:0000256" key="2">
    <source>
        <dbReference type="ARBA" id="ARBA00023125"/>
    </source>
</evidence>
<dbReference type="CDD" id="cd07377">
    <property type="entry name" value="WHTH_GntR"/>
    <property type="match status" value="1"/>
</dbReference>
<dbReference type="NCBIfam" id="TIGR02325">
    <property type="entry name" value="C_P_lyase_phnF"/>
    <property type="match status" value="1"/>
</dbReference>
<dbReference type="InterPro" id="IPR028978">
    <property type="entry name" value="Chorismate_lyase_/UTRA_dom_sf"/>
</dbReference>
<dbReference type="EMBL" id="JBHUFA010000016">
    <property type="protein sequence ID" value="MFD1697622.1"/>
    <property type="molecule type" value="Genomic_DNA"/>
</dbReference>
<dbReference type="InterPro" id="IPR036388">
    <property type="entry name" value="WH-like_DNA-bd_sf"/>
</dbReference>
<dbReference type="InterPro" id="IPR036390">
    <property type="entry name" value="WH_DNA-bd_sf"/>
</dbReference>
<evidence type="ECO:0000313" key="6">
    <source>
        <dbReference type="Proteomes" id="UP001597327"/>
    </source>
</evidence>
<evidence type="ECO:0000313" key="5">
    <source>
        <dbReference type="EMBL" id="MFD1697622.1"/>
    </source>
</evidence>
<dbReference type="PANTHER" id="PTHR44846">
    <property type="entry name" value="MANNOSYL-D-GLYCERATE TRANSPORT/METABOLISM SYSTEM REPRESSOR MNGR-RELATED"/>
    <property type="match status" value="1"/>
</dbReference>
<dbReference type="InterPro" id="IPR012702">
    <property type="entry name" value="CP_lyase_PhnF"/>
</dbReference>
<evidence type="ECO:0000259" key="4">
    <source>
        <dbReference type="PROSITE" id="PS50949"/>
    </source>
</evidence>
<gene>
    <name evidence="5" type="primary">phnF</name>
    <name evidence="5" type="ORF">ACFSC7_19045</name>
</gene>
<dbReference type="Proteomes" id="UP001597327">
    <property type="component" value="Unassembled WGS sequence"/>
</dbReference>
<dbReference type="SUPFAM" id="SSF64288">
    <property type="entry name" value="Chorismate lyase-like"/>
    <property type="match status" value="1"/>
</dbReference>
<dbReference type="PRINTS" id="PR00035">
    <property type="entry name" value="HTHGNTR"/>
</dbReference>
<dbReference type="Gene3D" id="1.10.10.10">
    <property type="entry name" value="Winged helix-like DNA-binding domain superfamily/Winged helix DNA-binding domain"/>
    <property type="match status" value="1"/>
</dbReference>
<dbReference type="Pfam" id="PF07702">
    <property type="entry name" value="UTRA"/>
    <property type="match status" value="1"/>
</dbReference>
<feature type="domain" description="HTH gntR-type" evidence="4">
    <location>
        <begin position="18"/>
        <end position="86"/>
    </location>
</feature>
<comment type="caution">
    <text evidence="5">The sequence shown here is derived from an EMBL/GenBank/DDBJ whole genome shotgun (WGS) entry which is preliminary data.</text>
</comment>
<dbReference type="Pfam" id="PF00392">
    <property type="entry name" value="GntR"/>
    <property type="match status" value="1"/>
</dbReference>
<dbReference type="InterPro" id="IPR011663">
    <property type="entry name" value="UTRA"/>
</dbReference>
<keyword evidence="3" id="KW-0804">Transcription</keyword>
<dbReference type="PROSITE" id="PS50949">
    <property type="entry name" value="HTH_GNTR"/>
    <property type="match status" value="1"/>
</dbReference>
<sequence length="251" mass="27637">MTTPLKMDQARIDRGTGIALWRQIAEWLRAEIAAGTYEAGGRVPTEAEIAARFEVNRHTVRRAIAALIADGILRADQGRGTFVASAPISYPIRRRTRFSEIVSSQDKTPTGRMTGCAEEEADAFLAAQLELAVGTLLWRIETLRVVDGLPVLVATSWIEKSRFPDLPDIYGETNSFTLALARAGVDDYSRRSTRVSAELIERGDALQLGLEDGQPVLVLDSVNVTPDGRPVQYTRTRMAADRMQLVIEPEA</sequence>
<name>A0ABW4K0P0_9HYPH</name>
<protein>
    <submittedName>
        <fullName evidence="5">Phosphonate metabolism transcriptional regulator PhnF</fullName>
    </submittedName>
</protein>
<accession>A0ABW4K0P0</accession>
<keyword evidence="2" id="KW-0238">DNA-binding</keyword>
<dbReference type="SMART" id="SM00866">
    <property type="entry name" value="UTRA"/>
    <property type="match status" value="1"/>
</dbReference>
<dbReference type="SMART" id="SM00345">
    <property type="entry name" value="HTH_GNTR"/>
    <property type="match status" value="1"/>
</dbReference>
<dbReference type="SUPFAM" id="SSF46785">
    <property type="entry name" value="Winged helix' DNA-binding domain"/>
    <property type="match status" value="1"/>
</dbReference>
<dbReference type="InterPro" id="IPR050679">
    <property type="entry name" value="Bact_HTH_transcr_reg"/>
</dbReference>
<dbReference type="RefSeq" id="WP_208998810.1">
    <property type="nucleotide sequence ID" value="NZ_JBHUFA010000016.1"/>
</dbReference>